<dbReference type="Pfam" id="PF10021">
    <property type="entry name" value="PARG_cat_microb"/>
    <property type="match status" value="1"/>
</dbReference>
<evidence type="ECO:0000313" key="4">
    <source>
        <dbReference type="Proteomes" id="UP000712527"/>
    </source>
</evidence>
<dbReference type="PANTHER" id="PTHR35596">
    <property type="entry name" value="DUF2263 DOMAIN-CONTAINING PROTEIN"/>
    <property type="match status" value="1"/>
</dbReference>
<dbReference type="NCBIfam" id="TIGR02452">
    <property type="entry name" value="TIGR02452 family protein"/>
    <property type="match status" value="1"/>
</dbReference>
<dbReference type="InterPro" id="IPR012664">
    <property type="entry name" value="CHP02452"/>
</dbReference>
<evidence type="ECO:0000256" key="1">
    <source>
        <dbReference type="SAM" id="MobiDB-lite"/>
    </source>
</evidence>
<comment type="caution">
    <text evidence="3">The sequence shown here is derived from an EMBL/GenBank/DDBJ whole genome shotgun (WGS) entry which is preliminary data.</text>
</comment>
<dbReference type="Gene3D" id="3.40.220.10">
    <property type="entry name" value="Leucine Aminopeptidase, subunit E, domain 1"/>
    <property type="match status" value="1"/>
</dbReference>
<accession>A0ABS2F493</accession>
<dbReference type="SUPFAM" id="SSF52949">
    <property type="entry name" value="Macro domain-like"/>
    <property type="match status" value="1"/>
</dbReference>
<dbReference type="RefSeq" id="WP_204793677.1">
    <property type="nucleotide sequence ID" value="NZ_JACSNQ010000015.1"/>
</dbReference>
<feature type="region of interest" description="Disordered" evidence="1">
    <location>
        <begin position="1"/>
        <end position="38"/>
    </location>
</feature>
<evidence type="ECO:0000313" key="3">
    <source>
        <dbReference type="EMBL" id="MBM6775339.1"/>
    </source>
</evidence>
<keyword evidence="4" id="KW-1185">Reference proteome</keyword>
<gene>
    <name evidence="3" type="ORF">H9X80_07255</name>
</gene>
<proteinExistence type="predicted"/>
<dbReference type="PANTHER" id="PTHR35596:SF1">
    <property type="entry name" value="MICROBIAL-TYPE PARG CATALYTIC DOMAIN-CONTAINING PROTEIN"/>
    <property type="match status" value="1"/>
</dbReference>
<protein>
    <submittedName>
        <fullName evidence="3">TIGR02452 family protein</fullName>
    </submittedName>
</protein>
<feature type="domain" description="Microbial-type PARG catalytic" evidence="2">
    <location>
        <begin position="37"/>
        <end position="143"/>
    </location>
</feature>
<dbReference type="Proteomes" id="UP000712527">
    <property type="component" value="Unassembled WGS sequence"/>
</dbReference>
<organism evidence="3 4">
    <name type="scientific">Olsenella profusa</name>
    <dbReference type="NCBI Taxonomy" id="138595"/>
    <lineage>
        <taxon>Bacteria</taxon>
        <taxon>Bacillati</taxon>
        <taxon>Actinomycetota</taxon>
        <taxon>Coriobacteriia</taxon>
        <taxon>Coriobacteriales</taxon>
        <taxon>Atopobiaceae</taxon>
        <taxon>Olsenella</taxon>
    </lineage>
</organism>
<sequence>MAERDARRRTNGGRTGREGRGPSRAAQARRHVEEMARSLPEEISRAVAGTRSFDGAPAPQVAEPCMPSVSVTDEDSVAAVLRLGRGIASACDLAVLDFASFTQPGGGYERGAWGQEQALCADSFLYNVLAEKASWYAENRRRNINCQLFRNRALVVPRVRFERDGYHSYADVIVAAAPDARRAREEYRVGEDALAAALADRVRMVMAIADELGHKKLVLGAFGCGVFGWDAAQVAEAFRVELASGTHAASEVTFAVPRGRADEHLEVFEHAFVTFPEVNAAPYVSRAARAAAEAARADEAAAEEEDDWRQYL</sequence>
<reference evidence="3 4" key="1">
    <citation type="journal article" date="2021" name="Sci. Rep.">
        <title>The distribution of antibiotic resistance genes in chicken gut microbiota commensals.</title>
        <authorList>
            <person name="Juricova H."/>
            <person name="Matiasovicova J."/>
            <person name="Kubasova T."/>
            <person name="Cejkova D."/>
            <person name="Rychlik I."/>
        </authorList>
    </citation>
    <scope>NUCLEOTIDE SEQUENCE [LARGE SCALE GENOMIC DNA]</scope>
    <source>
        <strain evidence="3 4">An794</strain>
    </source>
</reference>
<dbReference type="InterPro" id="IPR043472">
    <property type="entry name" value="Macro_dom-like"/>
</dbReference>
<name>A0ABS2F493_9ACTN</name>
<dbReference type="InterPro" id="IPR019261">
    <property type="entry name" value="PARG_cat_microbial"/>
</dbReference>
<dbReference type="EMBL" id="JACSNQ010000015">
    <property type="protein sequence ID" value="MBM6775339.1"/>
    <property type="molecule type" value="Genomic_DNA"/>
</dbReference>
<evidence type="ECO:0000259" key="2">
    <source>
        <dbReference type="Pfam" id="PF10021"/>
    </source>
</evidence>